<keyword evidence="2" id="KW-0178">Competence</keyword>
<keyword evidence="3" id="KW-0472">Membrane</keyword>
<dbReference type="PIRSF" id="PIRSF021292">
    <property type="entry name" value="Competence_ComGD"/>
    <property type="match status" value="1"/>
</dbReference>
<feature type="transmembrane region" description="Helical" evidence="3">
    <location>
        <begin position="6"/>
        <end position="31"/>
    </location>
</feature>
<dbReference type="RefSeq" id="WP_377927688.1">
    <property type="nucleotide sequence ID" value="NZ_JBHUEM010000009.1"/>
</dbReference>
<evidence type="ECO:0000313" key="4">
    <source>
        <dbReference type="EMBL" id="MFD1736527.1"/>
    </source>
</evidence>
<protein>
    <submittedName>
        <fullName evidence="4">Competence type IV pilus minor pilin ComGD</fullName>
    </submittedName>
</protein>
<evidence type="ECO:0000256" key="2">
    <source>
        <dbReference type="ARBA" id="ARBA00023287"/>
    </source>
</evidence>
<dbReference type="InterPro" id="IPR016785">
    <property type="entry name" value="ComGD"/>
</dbReference>
<keyword evidence="5" id="KW-1185">Reference proteome</keyword>
<accession>A0ABW4LPT0</accession>
<dbReference type="Pfam" id="PF07963">
    <property type="entry name" value="N_methyl"/>
    <property type="match status" value="1"/>
</dbReference>
<dbReference type="Proteomes" id="UP001597214">
    <property type="component" value="Unassembled WGS sequence"/>
</dbReference>
<name>A0ABW4LPT0_9BACI</name>
<organism evidence="4 5">
    <name type="scientific">Bacillus salitolerans</name>
    <dbReference type="NCBI Taxonomy" id="1437434"/>
    <lineage>
        <taxon>Bacteria</taxon>
        <taxon>Bacillati</taxon>
        <taxon>Bacillota</taxon>
        <taxon>Bacilli</taxon>
        <taxon>Bacillales</taxon>
        <taxon>Bacillaceae</taxon>
        <taxon>Bacillus</taxon>
    </lineage>
</organism>
<sequence>MKHNQYGFTLLEMLIVLSIVFTLSTATYFSLQSTYEKQVIHHFLKQFQEDIWLAQEYAISHSSYVDIMFLHSNNLYQLREKGFGKLIMSRAFHPRIKIQLLTMTNPITFTPNGNINRAGSLYVIFNDQRYKVIFLLGRGRFYIEKL</sequence>
<keyword evidence="3" id="KW-1133">Transmembrane helix</keyword>
<gene>
    <name evidence="4" type="primary">comGD</name>
    <name evidence="4" type="ORF">ACFSCX_08105</name>
</gene>
<keyword evidence="3" id="KW-0812">Transmembrane</keyword>
<proteinExistence type="predicted"/>
<comment type="subcellular location">
    <subcellularLocation>
        <location evidence="1">Cell surface</location>
    </subcellularLocation>
</comment>
<evidence type="ECO:0000256" key="3">
    <source>
        <dbReference type="SAM" id="Phobius"/>
    </source>
</evidence>
<reference evidence="5" key="1">
    <citation type="journal article" date="2019" name="Int. J. Syst. Evol. Microbiol.">
        <title>The Global Catalogue of Microorganisms (GCM) 10K type strain sequencing project: providing services to taxonomists for standard genome sequencing and annotation.</title>
        <authorList>
            <consortium name="The Broad Institute Genomics Platform"/>
            <consortium name="The Broad Institute Genome Sequencing Center for Infectious Disease"/>
            <person name="Wu L."/>
            <person name="Ma J."/>
        </authorList>
    </citation>
    <scope>NUCLEOTIDE SEQUENCE [LARGE SCALE GENOMIC DNA]</scope>
    <source>
        <strain evidence="5">CCUG 49339</strain>
    </source>
</reference>
<dbReference type="InterPro" id="IPR045584">
    <property type="entry name" value="Pilin-like"/>
</dbReference>
<dbReference type="InterPro" id="IPR012902">
    <property type="entry name" value="N_methyl_site"/>
</dbReference>
<evidence type="ECO:0000313" key="5">
    <source>
        <dbReference type="Proteomes" id="UP001597214"/>
    </source>
</evidence>
<evidence type="ECO:0000256" key="1">
    <source>
        <dbReference type="ARBA" id="ARBA00004241"/>
    </source>
</evidence>
<comment type="caution">
    <text evidence="4">The sequence shown here is derived from an EMBL/GenBank/DDBJ whole genome shotgun (WGS) entry which is preliminary data.</text>
</comment>
<dbReference type="SUPFAM" id="SSF54523">
    <property type="entry name" value="Pili subunits"/>
    <property type="match status" value="1"/>
</dbReference>
<dbReference type="EMBL" id="JBHUEM010000009">
    <property type="protein sequence ID" value="MFD1736527.1"/>
    <property type="molecule type" value="Genomic_DNA"/>
</dbReference>
<dbReference type="NCBIfam" id="TIGR02532">
    <property type="entry name" value="IV_pilin_GFxxxE"/>
    <property type="match status" value="1"/>
</dbReference>
<dbReference type="NCBIfam" id="NF040982">
    <property type="entry name" value="ComGD"/>
    <property type="match status" value="1"/>
</dbReference>